<feature type="compositionally biased region" description="Basic and acidic residues" evidence="1">
    <location>
        <begin position="22"/>
        <end position="34"/>
    </location>
</feature>
<evidence type="ECO:0000313" key="3">
    <source>
        <dbReference type="Proteomes" id="UP000249616"/>
    </source>
</evidence>
<sequence length="110" mass="11434">MAPILAHGVAAPSMSGYSARPDGLDHKAYRDGHKLYSRSTPRSSRPDGARDRGAGTLRAGAGRVAPGARDTEGGASIGTGGSGERKRRGHHAGRGESDDDRCTGVDRPER</sequence>
<name>A0A2Z4IVL0_9ACTN</name>
<gene>
    <name evidence="2" type="ORF">DN051_11265</name>
</gene>
<evidence type="ECO:0000313" key="2">
    <source>
        <dbReference type="EMBL" id="AWW37141.1"/>
    </source>
</evidence>
<feature type="compositionally biased region" description="Basic and acidic residues" evidence="1">
    <location>
        <begin position="44"/>
        <end position="53"/>
    </location>
</feature>
<dbReference type="EMBL" id="CP030073">
    <property type="protein sequence ID" value="AWW37141.1"/>
    <property type="molecule type" value="Genomic_DNA"/>
</dbReference>
<dbReference type="Proteomes" id="UP000249616">
    <property type="component" value="Chromosome"/>
</dbReference>
<feature type="compositionally biased region" description="Low complexity" evidence="1">
    <location>
        <begin position="54"/>
        <end position="68"/>
    </location>
</feature>
<dbReference type="AlphaFoldDB" id="A0A2Z4IVL0"/>
<keyword evidence="3" id="KW-1185">Reference proteome</keyword>
<feature type="region of interest" description="Disordered" evidence="1">
    <location>
        <begin position="1"/>
        <end position="110"/>
    </location>
</feature>
<dbReference type="KEGG" id="scad:DN051_11265"/>
<accession>A0A2Z4IVL0</accession>
<protein>
    <submittedName>
        <fullName evidence="2">Uncharacterized protein</fullName>
    </submittedName>
</protein>
<feature type="compositionally biased region" description="Basic and acidic residues" evidence="1">
    <location>
        <begin position="93"/>
        <end position="110"/>
    </location>
</feature>
<reference evidence="2 3" key="1">
    <citation type="journal article" date="2019" name="Int. J. Syst. Evol. Microbiol.">
        <title>Streptomyces cadmiisoli sp. nov., a novel actinomycete isolated from cadmium-contaminated soil.</title>
        <authorList>
            <person name="Li K."/>
            <person name="Tang X."/>
            <person name="Zhao J."/>
            <person name="Guo Y."/>
            <person name="Tang Y."/>
            <person name="Gao J."/>
        </authorList>
    </citation>
    <scope>NUCLEOTIDE SEQUENCE [LARGE SCALE GENOMIC DNA]</scope>
    <source>
        <strain evidence="2 3">ZFG47</strain>
    </source>
</reference>
<organism evidence="2 3">
    <name type="scientific">Streptomyces cadmiisoli</name>
    <dbReference type="NCBI Taxonomy" id="2184053"/>
    <lineage>
        <taxon>Bacteria</taxon>
        <taxon>Bacillati</taxon>
        <taxon>Actinomycetota</taxon>
        <taxon>Actinomycetes</taxon>
        <taxon>Kitasatosporales</taxon>
        <taxon>Streptomycetaceae</taxon>
        <taxon>Streptomyces</taxon>
        <taxon>Streptomyces aurantiacus group</taxon>
    </lineage>
</organism>
<proteinExistence type="predicted"/>
<evidence type="ECO:0000256" key="1">
    <source>
        <dbReference type="SAM" id="MobiDB-lite"/>
    </source>
</evidence>